<evidence type="ECO:0000259" key="7">
    <source>
        <dbReference type="PROSITE" id="PS50191"/>
    </source>
</evidence>
<dbReference type="PANTHER" id="PTHR45657">
    <property type="entry name" value="CRAL-TRIO DOMAIN-CONTAINING PROTEIN YKL091C-RELATED"/>
    <property type="match status" value="1"/>
</dbReference>
<dbReference type="InterPro" id="IPR001251">
    <property type="entry name" value="CRAL-TRIO_dom"/>
</dbReference>
<dbReference type="SUPFAM" id="SSF52087">
    <property type="entry name" value="CRAL/TRIO domain"/>
    <property type="match status" value="1"/>
</dbReference>
<dbReference type="RefSeq" id="XP_021766876.1">
    <property type="nucleotide sequence ID" value="XM_021911184.1"/>
</dbReference>
<dbReference type="AlphaFoldDB" id="A0A803M1W5"/>
<protein>
    <recommendedName>
        <fullName evidence="7">CRAL-TRIO domain-containing protein</fullName>
    </recommendedName>
</protein>
<evidence type="ECO:0000313" key="8">
    <source>
        <dbReference type="EnsemblPlants" id="AUR62021947-RA:cds"/>
    </source>
</evidence>
<dbReference type="Gramene" id="AUR62021947-RA">
    <property type="protein sequence ID" value="AUR62021947-RA:cds"/>
    <property type="gene ID" value="AUR62021947"/>
</dbReference>
<evidence type="ECO:0000256" key="1">
    <source>
        <dbReference type="ARBA" id="ARBA00004202"/>
    </source>
</evidence>
<accession>A0A803M1W5</accession>
<evidence type="ECO:0000256" key="6">
    <source>
        <dbReference type="SAM" id="Coils"/>
    </source>
</evidence>
<gene>
    <name evidence="8" type="primary">LOC110731334</name>
</gene>
<keyword evidence="9" id="KW-1185">Reference proteome</keyword>
<dbReference type="SUPFAM" id="SSF46938">
    <property type="entry name" value="CRAL/TRIO N-terminal domain"/>
    <property type="match status" value="1"/>
</dbReference>
<keyword evidence="3" id="KW-0653">Protein transport</keyword>
<dbReference type="GO" id="GO:0005886">
    <property type="term" value="C:plasma membrane"/>
    <property type="evidence" value="ECO:0007669"/>
    <property type="project" value="UniProtKB-SubCell"/>
</dbReference>
<evidence type="ECO:0000256" key="3">
    <source>
        <dbReference type="ARBA" id="ARBA00022927"/>
    </source>
</evidence>
<keyword evidence="6" id="KW-0175">Coiled coil</keyword>
<dbReference type="GO" id="GO:0000139">
    <property type="term" value="C:Golgi membrane"/>
    <property type="evidence" value="ECO:0007669"/>
    <property type="project" value="UniProtKB-SubCell"/>
</dbReference>
<dbReference type="OMA" id="EALHHME"/>
<proteinExistence type="inferred from homology"/>
<keyword evidence="4" id="KW-0333">Golgi apparatus</keyword>
<comment type="subcellular location">
    <subcellularLocation>
        <location evidence="1">Cell membrane</location>
        <topology evidence="1">Peripheral membrane protein</topology>
    </subcellularLocation>
    <subcellularLocation>
        <location evidence="2">Golgi apparatus membrane</location>
        <topology evidence="2">Peripheral membrane protein</topology>
    </subcellularLocation>
</comment>
<keyword evidence="3" id="KW-0813">Transport</keyword>
<dbReference type="SMART" id="SM00516">
    <property type="entry name" value="SEC14"/>
    <property type="match status" value="1"/>
</dbReference>
<comment type="similarity">
    <text evidence="5">Belongs to the SFH family.</text>
</comment>
<feature type="domain" description="CRAL-TRIO" evidence="7">
    <location>
        <begin position="103"/>
        <end position="277"/>
    </location>
</feature>
<dbReference type="Gene3D" id="3.40.525.10">
    <property type="entry name" value="CRAL-TRIO lipid binding domain"/>
    <property type="match status" value="1"/>
</dbReference>
<evidence type="ECO:0000256" key="5">
    <source>
        <dbReference type="ARBA" id="ARBA00038020"/>
    </source>
</evidence>
<name>A0A803M1W5_CHEQI</name>
<dbReference type="Proteomes" id="UP000596660">
    <property type="component" value="Unplaced"/>
</dbReference>
<dbReference type="GeneID" id="110731334"/>
<feature type="coiled-coil region" evidence="6">
    <location>
        <begin position="345"/>
        <end position="372"/>
    </location>
</feature>
<evidence type="ECO:0000256" key="4">
    <source>
        <dbReference type="ARBA" id="ARBA00023034"/>
    </source>
</evidence>
<dbReference type="InterPro" id="IPR036273">
    <property type="entry name" value="CRAL/TRIO_N_dom_sf"/>
</dbReference>
<dbReference type="KEGG" id="cqi:110731334"/>
<dbReference type="InterPro" id="IPR051026">
    <property type="entry name" value="PI/PC_transfer"/>
</dbReference>
<sequence length="396" mass="45405">MSSSFKVLQILGKKVWRNKGDEIEDVHDPNDDQAVQQLREALLQEQDRQVIADRKPYDYHTLLRFLHTKDYDISKAKESFLNHLKWREEFGVDAIAKEFKFEEYKDVHKFYPHGYHGVDRSGRPVYIERMGMLDLEGLLQRTTLDRLVKHHVYEQEKTARLRYPACTVSAGKRIGSTTAILDVKGIGISSFSKQARYLFLEFQKIDSNYYPDTLNSLYIVNAGSGFRALWKALKTFLDAHTAAKIQVLGTNFRSKLVEAIDPSNLPSFLGGECLCSDHGGCMLSDKGPWNDPEILQLLKSNKIEEYYDDTMKVEQTWLSAQSTPDYKNKQFTKEGEDNAPLSETIKQLQITADEAEKRFRAMEAALGETKQVLQRFSEQLKGLQLKLVNTAESKTS</sequence>
<dbReference type="EnsemblPlants" id="AUR62021947-RA">
    <property type="protein sequence ID" value="AUR62021947-RA:cds"/>
    <property type="gene ID" value="AUR62021947"/>
</dbReference>
<dbReference type="GO" id="GO:0015031">
    <property type="term" value="P:protein transport"/>
    <property type="evidence" value="ECO:0007669"/>
    <property type="project" value="UniProtKB-KW"/>
</dbReference>
<reference evidence="8" key="1">
    <citation type="journal article" date="2017" name="Nature">
        <title>The genome of Chenopodium quinoa.</title>
        <authorList>
            <person name="Jarvis D.E."/>
            <person name="Ho Y.S."/>
            <person name="Lightfoot D.J."/>
            <person name="Schmoeckel S.M."/>
            <person name="Li B."/>
            <person name="Borm T.J.A."/>
            <person name="Ohyanagi H."/>
            <person name="Mineta K."/>
            <person name="Michell C.T."/>
            <person name="Saber N."/>
            <person name="Kharbatia N.M."/>
            <person name="Rupper R.R."/>
            <person name="Sharp A.R."/>
            <person name="Dally N."/>
            <person name="Boughton B.A."/>
            <person name="Woo Y.H."/>
            <person name="Gao G."/>
            <person name="Schijlen E.G.W.M."/>
            <person name="Guo X."/>
            <person name="Momin A.A."/>
            <person name="Negrao S."/>
            <person name="Al-Babili S."/>
            <person name="Gehring C."/>
            <person name="Roessner U."/>
            <person name="Jung C."/>
            <person name="Murphy K."/>
            <person name="Arold S.T."/>
            <person name="Gojobori T."/>
            <person name="van der Linden C.G."/>
            <person name="van Loo E.N."/>
            <person name="Jellen E.N."/>
            <person name="Maughan P.J."/>
            <person name="Tester M."/>
        </authorList>
    </citation>
    <scope>NUCLEOTIDE SEQUENCE [LARGE SCALE GENOMIC DNA]</scope>
    <source>
        <strain evidence="8">cv. PI 614886</strain>
    </source>
</reference>
<evidence type="ECO:0000256" key="2">
    <source>
        <dbReference type="ARBA" id="ARBA00004395"/>
    </source>
</evidence>
<dbReference type="PROSITE" id="PS50191">
    <property type="entry name" value="CRAL_TRIO"/>
    <property type="match status" value="1"/>
</dbReference>
<dbReference type="Gene3D" id="1.10.8.20">
    <property type="entry name" value="N-terminal domain of phosphatidylinositol transfer protein sec14p"/>
    <property type="match status" value="1"/>
</dbReference>
<dbReference type="SMART" id="SM01100">
    <property type="entry name" value="CRAL_TRIO_N"/>
    <property type="match status" value="1"/>
</dbReference>
<dbReference type="InterPro" id="IPR036865">
    <property type="entry name" value="CRAL-TRIO_dom_sf"/>
</dbReference>
<dbReference type="OrthoDB" id="1434354at2759"/>
<dbReference type="Pfam" id="PF00650">
    <property type="entry name" value="CRAL_TRIO"/>
    <property type="match status" value="1"/>
</dbReference>
<evidence type="ECO:0000313" key="9">
    <source>
        <dbReference type="Proteomes" id="UP000596660"/>
    </source>
</evidence>
<dbReference type="SMR" id="A0A803M1W5"/>
<organism evidence="8 9">
    <name type="scientific">Chenopodium quinoa</name>
    <name type="common">Quinoa</name>
    <dbReference type="NCBI Taxonomy" id="63459"/>
    <lineage>
        <taxon>Eukaryota</taxon>
        <taxon>Viridiplantae</taxon>
        <taxon>Streptophyta</taxon>
        <taxon>Embryophyta</taxon>
        <taxon>Tracheophyta</taxon>
        <taxon>Spermatophyta</taxon>
        <taxon>Magnoliopsida</taxon>
        <taxon>eudicotyledons</taxon>
        <taxon>Gunneridae</taxon>
        <taxon>Pentapetalae</taxon>
        <taxon>Caryophyllales</taxon>
        <taxon>Chenopodiaceae</taxon>
        <taxon>Chenopodioideae</taxon>
        <taxon>Atripliceae</taxon>
        <taxon>Chenopodium</taxon>
    </lineage>
</organism>
<reference evidence="8" key="2">
    <citation type="submission" date="2021-03" db="UniProtKB">
        <authorList>
            <consortium name="EnsemblPlants"/>
        </authorList>
    </citation>
    <scope>IDENTIFICATION</scope>
</reference>
<dbReference type="CDD" id="cd00170">
    <property type="entry name" value="SEC14"/>
    <property type="match status" value="1"/>
</dbReference>
<dbReference type="PANTHER" id="PTHR45657:SF50">
    <property type="entry name" value="PHOSPHATIDYLINOSITOL_PHOSPHATIDYLCHOLINE TRANSFER PROTEIN SFH11"/>
    <property type="match status" value="1"/>
</dbReference>
<dbReference type="InterPro" id="IPR011074">
    <property type="entry name" value="CRAL/TRIO_N_dom"/>
</dbReference>